<evidence type="ECO:0000313" key="4">
    <source>
        <dbReference type="Proteomes" id="UP001056937"/>
    </source>
</evidence>
<accession>A0ABY4X802</accession>
<gene>
    <name evidence="3" type="ORF">LHA26_16255</name>
</gene>
<organism evidence="3 4">
    <name type="scientific">Sphingomonas morindae</name>
    <dbReference type="NCBI Taxonomy" id="1541170"/>
    <lineage>
        <taxon>Bacteria</taxon>
        <taxon>Pseudomonadati</taxon>
        <taxon>Pseudomonadota</taxon>
        <taxon>Alphaproteobacteria</taxon>
        <taxon>Sphingomonadales</taxon>
        <taxon>Sphingomonadaceae</taxon>
        <taxon>Sphingomonas</taxon>
    </lineage>
</organism>
<dbReference type="RefSeq" id="WP_252166610.1">
    <property type="nucleotide sequence ID" value="NZ_CP084930.1"/>
</dbReference>
<dbReference type="Proteomes" id="UP001056937">
    <property type="component" value="Chromosome 1"/>
</dbReference>
<evidence type="ECO:0000256" key="2">
    <source>
        <dbReference type="SAM" id="SignalP"/>
    </source>
</evidence>
<reference evidence="3" key="1">
    <citation type="journal article" date="2022" name="Toxins">
        <title>Genomic Analysis of Sphingopyxis sp. USTB-05 for Biodegrading Cyanobacterial Hepatotoxins.</title>
        <authorList>
            <person name="Liu C."/>
            <person name="Xu Q."/>
            <person name="Zhao Z."/>
            <person name="Zhang H."/>
            <person name="Liu X."/>
            <person name="Yin C."/>
            <person name="Liu Y."/>
            <person name="Yan H."/>
        </authorList>
    </citation>
    <scope>NUCLEOTIDE SEQUENCE</scope>
    <source>
        <strain evidence="3">NBD5</strain>
    </source>
</reference>
<feature type="chain" id="PRO_5047272631" description="Alpha/beta hydrolase" evidence="2">
    <location>
        <begin position="21"/>
        <end position="292"/>
    </location>
</feature>
<dbReference type="InterPro" id="IPR058180">
    <property type="entry name" value="BPSS1187-like"/>
</dbReference>
<name>A0ABY4X802_9SPHN</name>
<keyword evidence="4" id="KW-1185">Reference proteome</keyword>
<evidence type="ECO:0000256" key="1">
    <source>
        <dbReference type="SAM" id="MobiDB-lite"/>
    </source>
</evidence>
<feature type="region of interest" description="Disordered" evidence="1">
    <location>
        <begin position="256"/>
        <end position="276"/>
    </location>
</feature>
<feature type="signal peptide" evidence="2">
    <location>
        <begin position="1"/>
        <end position="20"/>
    </location>
</feature>
<protein>
    <recommendedName>
        <fullName evidence="5">Alpha/beta hydrolase</fullName>
    </recommendedName>
</protein>
<keyword evidence="2" id="KW-0732">Signal</keyword>
<dbReference type="InterPro" id="IPR029058">
    <property type="entry name" value="AB_hydrolase_fold"/>
</dbReference>
<proteinExistence type="predicted"/>
<dbReference type="EMBL" id="CP084930">
    <property type="protein sequence ID" value="USI72801.1"/>
    <property type="molecule type" value="Genomic_DNA"/>
</dbReference>
<evidence type="ECO:0008006" key="5">
    <source>
        <dbReference type="Google" id="ProtNLM"/>
    </source>
</evidence>
<evidence type="ECO:0000313" key="3">
    <source>
        <dbReference type="EMBL" id="USI72801.1"/>
    </source>
</evidence>
<dbReference type="SUPFAM" id="SSF53474">
    <property type="entry name" value="alpha/beta-Hydrolases"/>
    <property type="match status" value="1"/>
</dbReference>
<dbReference type="Gene3D" id="3.40.50.1820">
    <property type="entry name" value="alpha/beta hydrolase"/>
    <property type="match status" value="1"/>
</dbReference>
<dbReference type="NCBIfam" id="NF047580">
    <property type="entry name" value="BPSS1187_fam"/>
    <property type="match status" value="1"/>
</dbReference>
<sequence length="292" mass="31377">MRKRPLLGLFLMLAAAPLPAAAGLRLVRPSAADPGVIRFDDPNVVIAEGAADRGAPLLVFLPGTDGRPQNVVPLLRVAAAQGYRVIGLSYDDVPAVEQRCPGDPDPGCAARFRAARLFGAPGGPVANPPAEAIVPRLTALLRLLAAERPDQGWQDYLDPAGAPRWPMIALSGFSQGAGMAAFLAKRVAVRRVVLFSSPWDTTGPERRPAPWLATPSATPPDRWWAERHRRERTTTLLRAAYATLGIPERQILLIDTEPRGPGRGPNPYHGSTVANPDNEDAWRILFGRASPS</sequence>